<dbReference type="KEGG" id="slut:H9L13_00925"/>
<name>A0A7G9SI85_9SPHN</name>
<gene>
    <name evidence="2" type="ORF">H9L13_00925</name>
</gene>
<dbReference type="AlphaFoldDB" id="A0A7G9SI85"/>
<dbReference type="Proteomes" id="UP000515971">
    <property type="component" value="Chromosome"/>
</dbReference>
<evidence type="ECO:0000313" key="3">
    <source>
        <dbReference type="Proteomes" id="UP000515971"/>
    </source>
</evidence>
<protein>
    <recommendedName>
        <fullName evidence="4">DUF4440 domain-containing protein</fullName>
    </recommendedName>
</protein>
<accession>A0A7G9SI85</accession>
<proteinExistence type="predicted"/>
<evidence type="ECO:0008006" key="4">
    <source>
        <dbReference type="Google" id="ProtNLM"/>
    </source>
</evidence>
<reference evidence="2 3" key="1">
    <citation type="submission" date="2020-08" db="EMBL/GenBank/DDBJ databases">
        <title>Genome sequence of Sphingomonas lutea KCTC 23642T.</title>
        <authorList>
            <person name="Hyun D.-W."/>
            <person name="Bae J.-W."/>
        </authorList>
    </citation>
    <scope>NUCLEOTIDE SEQUENCE [LARGE SCALE GENOMIC DNA]</scope>
    <source>
        <strain evidence="2 3">KCTC 23642</strain>
    </source>
</reference>
<evidence type="ECO:0000313" key="2">
    <source>
        <dbReference type="EMBL" id="QNN67560.1"/>
    </source>
</evidence>
<keyword evidence="3" id="KW-1185">Reference proteome</keyword>
<dbReference type="InterPro" id="IPR032710">
    <property type="entry name" value="NTF2-like_dom_sf"/>
</dbReference>
<feature type="compositionally biased region" description="Basic and acidic residues" evidence="1">
    <location>
        <begin position="162"/>
        <end position="173"/>
    </location>
</feature>
<dbReference type="EMBL" id="CP060718">
    <property type="protein sequence ID" value="QNN67560.1"/>
    <property type="molecule type" value="Genomic_DNA"/>
</dbReference>
<evidence type="ECO:0000256" key="1">
    <source>
        <dbReference type="SAM" id="MobiDB-lite"/>
    </source>
</evidence>
<dbReference type="SUPFAM" id="SSF54427">
    <property type="entry name" value="NTF2-like"/>
    <property type="match status" value="1"/>
</dbReference>
<sequence>MIITALFLAAAAPTAVDAERAFARDAQRIGQWTAFRKWADDTAVMFVPQAVWAQNFLKGRKDPPRSVEWWPDKSWVSCDGRIAVNTGPAFQPDGTPYGRFTTVWQRDKGQWRWVYDNGVPPEPGASRKPLRTKVTRASCRARAPGAPVIAPPALSSKAARSNPEDQGRGESADKSLGWDWKVEKDGAHRFRVFLWNGRGYDQALVNTVPAPPKK</sequence>
<organism evidence="2 3">
    <name type="scientific">Sphingomonas lutea</name>
    <dbReference type="NCBI Taxonomy" id="1045317"/>
    <lineage>
        <taxon>Bacteria</taxon>
        <taxon>Pseudomonadati</taxon>
        <taxon>Pseudomonadota</taxon>
        <taxon>Alphaproteobacteria</taxon>
        <taxon>Sphingomonadales</taxon>
        <taxon>Sphingomonadaceae</taxon>
        <taxon>Sphingomonas</taxon>
    </lineage>
</organism>
<dbReference type="RefSeq" id="WP_187538223.1">
    <property type="nucleotide sequence ID" value="NZ_BAABJT010000001.1"/>
</dbReference>
<feature type="region of interest" description="Disordered" evidence="1">
    <location>
        <begin position="141"/>
        <end position="178"/>
    </location>
</feature>